<evidence type="ECO:0000256" key="6">
    <source>
        <dbReference type="ARBA" id="ARBA00022967"/>
    </source>
</evidence>
<dbReference type="PROSITE" id="PS50893">
    <property type="entry name" value="ABC_TRANSPORTER_2"/>
    <property type="match status" value="1"/>
</dbReference>
<keyword evidence="10" id="KW-1185">Reference proteome</keyword>
<dbReference type="SMART" id="SM00382">
    <property type="entry name" value="AAA"/>
    <property type="match status" value="1"/>
</dbReference>
<keyword evidence="3" id="KW-1003">Cell membrane</keyword>
<evidence type="ECO:0000256" key="4">
    <source>
        <dbReference type="ARBA" id="ARBA00022741"/>
    </source>
</evidence>
<comment type="caution">
    <text evidence="9">The sequence shown here is derived from an EMBL/GenBank/DDBJ whole genome shotgun (WGS) entry which is preliminary data.</text>
</comment>
<dbReference type="Pfam" id="PF00005">
    <property type="entry name" value="ABC_tran"/>
    <property type="match status" value="1"/>
</dbReference>
<evidence type="ECO:0000259" key="8">
    <source>
        <dbReference type="PROSITE" id="PS50893"/>
    </source>
</evidence>
<dbReference type="InterPro" id="IPR017871">
    <property type="entry name" value="ABC_transporter-like_CS"/>
</dbReference>
<proteinExistence type="inferred from homology"/>
<evidence type="ECO:0000313" key="10">
    <source>
        <dbReference type="Proteomes" id="UP000565262"/>
    </source>
</evidence>
<accession>A0A839ITQ1</accession>
<evidence type="ECO:0000256" key="1">
    <source>
        <dbReference type="ARBA" id="ARBA00005417"/>
    </source>
</evidence>
<evidence type="ECO:0000256" key="2">
    <source>
        <dbReference type="ARBA" id="ARBA00022448"/>
    </source>
</evidence>
<dbReference type="InterPro" id="IPR015854">
    <property type="entry name" value="ABC_transpr_LolD-like"/>
</dbReference>
<keyword evidence="5 9" id="KW-0067">ATP-binding</keyword>
<dbReference type="PANTHER" id="PTHR24220">
    <property type="entry name" value="IMPORT ATP-BINDING PROTEIN"/>
    <property type="match status" value="1"/>
</dbReference>
<feature type="domain" description="ABC transporter" evidence="8">
    <location>
        <begin position="29"/>
        <end position="256"/>
    </location>
</feature>
<evidence type="ECO:0000256" key="7">
    <source>
        <dbReference type="ARBA" id="ARBA00023136"/>
    </source>
</evidence>
<gene>
    <name evidence="9" type="ORF">H4O21_12845</name>
</gene>
<comment type="similarity">
    <text evidence="1">Belongs to the ABC transporter superfamily.</text>
</comment>
<keyword evidence="6" id="KW-1278">Translocase</keyword>
<keyword evidence="7" id="KW-0472">Membrane</keyword>
<dbReference type="Gene3D" id="3.40.50.300">
    <property type="entry name" value="P-loop containing nucleotide triphosphate hydrolases"/>
    <property type="match status" value="1"/>
</dbReference>
<protein>
    <submittedName>
        <fullName evidence="9">ATP-binding cassette domain-containing protein</fullName>
    </submittedName>
</protein>
<name>A0A839ITQ1_9GAMM</name>
<dbReference type="InterPro" id="IPR003593">
    <property type="entry name" value="AAA+_ATPase"/>
</dbReference>
<dbReference type="GO" id="GO:0044874">
    <property type="term" value="P:lipoprotein localization to outer membrane"/>
    <property type="evidence" value="ECO:0007669"/>
    <property type="project" value="TreeGrafter"/>
</dbReference>
<dbReference type="GO" id="GO:0005886">
    <property type="term" value="C:plasma membrane"/>
    <property type="evidence" value="ECO:0007669"/>
    <property type="project" value="TreeGrafter"/>
</dbReference>
<dbReference type="EMBL" id="JACJFM010000015">
    <property type="protein sequence ID" value="MBB1487496.1"/>
    <property type="molecule type" value="Genomic_DNA"/>
</dbReference>
<dbReference type="PROSITE" id="PS00211">
    <property type="entry name" value="ABC_TRANSPORTER_1"/>
    <property type="match status" value="1"/>
</dbReference>
<organism evidence="9 10">
    <name type="scientific">Oceanospirillum sediminis</name>
    <dbReference type="NCBI Taxonomy" id="2760088"/>
    <lineage>
        <taxon>Bacteria</taxon>
        <taxon>Pseudomonadati</taxon>
        <taxon>Pseudomonadota</taxon>
        <taxon>Gammaproteobacteria</taxon>
        <taxon>Oceanospirillales</taxon>
        <taxon>Oceanospirillaceae</taxon>
        <taxon>Oceanospirillum</taxon>
    </lineage>
</organism>
<dbReference type="GO" id="GO:0022857">
    <property type="term" value="F:transmembrane transporter activity"/>
    <property type="evidence" value="ECO:0007669"/>
    <property type="project" value="TreeGrafter"/>
</dbReference>
<dbReference type="GO" id="GO:0016887">
    <property type="term" value="F:ATP hydrolysis activity"/>
    <property type="evidence" value="ECO:0007669"/>
    <property type="project" value="InterPro"/>
</dbReference>
<dbReference type="InterPro" id="IPR027417">
    <property type="entry name" value="P-loop_NTPase"/>
</dbReference>
<dbReference type="Proteomes" id="UP000565262">
    <property type="component" value="Unassembled WGS sequence"/>
</dbReference>
<dbReference type="GO" id="GO:0005524">
    <property type="term" value="F:ATP binding"/>
    <property type="evidence" value="ECO:0007669"/>
    <property type="project" value="UniProtKB-KW"/>
</dbReference>
<reference evidence="9 10" key="1">
    <citation type="submission" date="2020-08" db="EMBL/GenBank/DDBJ databases">
        <title>Oceanospirillum sp. nov. isolated from marine sediment.</title>
        <authorList>
            <person name="Ji X."/>
        </authorList>
    </citation>
    <scope>NUCLEOTIDE SEQUENCE [LARGE SCALE GENOMIC DNA]</scope>
    <source>
        <strain evidence="9 10">D5</strain>
    </source>
</reference>
<dbReference type="FunFam" id="3.40.50.300:FF:000230">
    <property type="entry name" value="Lipoprotein-releasing system ATP-binding protein LolD"/>
    <property type="match status" value="1"/>
</dbReference>
<evidence type="ECO:0000256" key="5">
    <source>
        <dbReference type="ARBA" id="ARBA00022840"/>
    </source>
</evidence>
<keyword evidence="4" id="KW-0547">Nucleotide-binding</keyword>
<dbReference type="GO" id="GO:0089705">
    <property type="term" value="P:protein localization to outer membrane"/>
    <property type="evidence" value="ECO:0007669"/>
    <property type="project" value="TreeGrafter"/>
</dbReference>
<evidence type="ECO:0000256" key="3">
    <source>
        <dbReference type="ARBA" id="ARBA00022475"/>
    </source>
</evidence>
<dbReference type="AlphaFoldDB" id="A0A839ITQ1"/>
<sequence>MRCVMNNTGINQHAAEQTMKVSADKEPVLECIDLAMVYSNGPEEIQVLSQLNFRAYRGERVAIVGSSGSGKTTLLHLLGGLDKPSSGQVVIDGQDLSDMKDAQLGRLRNRSLGFVYQLHHLLPEFTALENVFMPLLIRGRKRKQILSDARALLSRVGLEQRMDHKPSALSGGERQRVAIARALISDPACVLLDEPTGNLDPNTAESVNQLMLDIGREHNTCFITVTHDLALAQRMDRVFRLHLGQLHEQEIVNGTL</sequence>
<dbReference type="CDD" id="cd03255">
    <property type="entry name" value="ABC_MJ0796_LolCDE_FtsE"/>
    <property type="match status" value="1"/>
</dbReference>
<keyword evidence="2" id="KW-0813">Transport</keyword>
<dbReference type="InterPro" id="IPR003439">
    <property type="entry name" value="ABC_transporter-like_ATP-bd"/>
</dbReference>
<dbReference type="SUPFAM" id="SSF52540">
    <property type="entry name" value="P-loop containing nucleoside triphosphate hydrolases"/>
    <property type="match status" value="1"/>
</dbReference>
<dbReference type="InterPro" id="IPR017911">
    <property type="entry name" value="MacB-like_ATP-bd"/>
</dbReference>
<dbReference type="PANTHER" id="PTHR24220:SF689">
    <property type="entry name" value="LIPOPROTEIN-RELEASING SYSTEM ATP-BINDING PROTEIN LOLD"/>
    <property type="match status" value="1"/>
</dbReference>
<evidence type="ECO:0000313" key="9">
    <source>
        <dbReference type="EMBL" id="MBB1487496.1"/>
    </source>
</evidence>